<dbReference type="Proteomes" id="UP000076825">
    <property type="component" value="Chromosome 1"/>
</dbReference>
<dbReference type="RefSeq" id="WP_063492184.1">
    <property type="nucleotide sequence ID" value="NZ_CP016340.1"/>
</dbReference>
<dbReference type="EMBL" id="LT546645">
    <property type="protein sequence ID" value="SAI72158.1"/>
    <property type="molecule type" value="Genomic_DNA"/>
</dbReference>
<sequence length="84" mass="8974">MTEFTPSLCHEAAQQAIGAYIQQVGAYGDAEKCRKALQMLVSTAALGYGSLCNQTATIDMMLRTSAHVAARMESGNAYPTETVQ</sequence>
<name>A0A157SNT9_9BORD</name>
<evidence type="ECO:0000313" key="2">
    <source>
        <dbReference type="Proteomes" id="UP000076825"/>
    </source>
</evidence>
<dbReference type="AlphaFoldDB" id="A0A157SNT9"/>
<dbReference type="GeneID" id="56591520"/>
<keyword evidence="2" id="KW-1185">Reference proteome</keyword>
<evidence type="ECO:0000313" key="1">
    <source>
        <dbReference type="EMBL" id="SAI72158.1"/>
    </source>
</evidence>
<organism evidence="1 2">
    <name type="scientific">Bordetella trematum</name>
    <dbReference type="NCBI Taxonomy" id="123899"/>
    <lineage>
        <taxon>Bacteria</taxon>
        <taxon>Pseudomonadati</taxon>
        <taxon>Pseudomonadota</taxon>
        <taxon>Betaproteobacteria</taxon>
        <taxon>Burkholderiales</taxon>
        <taxon>Alcaligenaceae</taxon>
        <taxon>Bordetella</taxon>
    </lineage>
</organism>
<gene>
    <name evidence="1" type="ORF">SAMEA3906487_03071</name>
</gene>
<protein>
    <submittedName>
        <fullName evidence="1">Uncharacterized protein</fullName>
    </submittedName>
</protein>
<proteinExistence type="predicted"/>
<dbReference type="STRING" id="123899.SAMEA3906487_03071"/>
<dbReference type="KEGG" id="btrm:SAMEA390648703071"/>
<dbReference type="PATRIC" id="fig|123899.6.peg.3065"/>
<reference evidence="1 2" key="1">
    <citation type="submission" date="2016-04" db="EMBL/GenBank/DDBJ databases">
        <authorList>
            <consortium name="Pathogen Informatics"/>
        </authorList>
    </citation>
    <scope>NUCLEOTIDE SEQUENCE [LARGE SCALE GENOMIC DNA]</scope>
    <source>
        <strain evidence="1 2">H044680328</strain>
    </source>
</reference>
<accession>A0A157SNT9</accession>